<keyword evidence="2" id="KW-1185">Reference proteome</keyword>
<reference evidence="1" key="1">
    <citation type="journal article" date="2018" name="Virology">
        <title>A giant virus infecting green algae encodes key fermentation genes.</title>
        <authorList>
            <person name="Schvarcz C.R."/>
            <person name="Steward G.F."/>
        </authorList>
    </citation>
    <scope>NUCLEOTIDE SEQUENCE [LARGE SCALE GENOMIC DNA]</scope>
</reference>
<evidence type="ECO:0000313" key="2">
    <source>
        <dbReference type="Proteomes" id="UP000244773"/>
    </source>
</evidence>
<gene>
    <name evidence="1" type="ORF">TetV_422</name>
</gene>
<protein>
    <submittedName>
        <fullName evidence="1">Uncharacterized protein</fullName>
    </submittedName>
</protein>
<dbReference type="EMBL" id="KY322437">
    <property type="protein sequence ID" value="AUF82504.1"/>
    <property type="molecule type" value="Genomic_DNA"/>
</dbReference>
<evidence type="ECO:0000313" key="1">
    <source>
        <dbReference type="EMBL" id="AUF82504.1"/>
    </source>
</evidence>
<accession>A0A2P0VNM9</accession>
<name>A0A2P0VNM9_9VIRU</name>
<dbReference type="Proteomes" id="UP000244773">
    <property type="component" value="Segment"/>
</dbReference>
<organism evidence="1">
    <name type="scientific">Tetraselmis virus 1</name>
    <dbReference type="NCBI Taxonomy" id="2060617"/>
    <lineage>
        <taxon>Viruses</taxon>
        <taxon>Varidnaviria</taxon>
        <taxon>Bamfordvirae</taxon>
        <taxon>Nucleocytoviricota</taxon>
        <taxon>Megaviricetes</taxon>
        <taxon>Imitervirales</taxon>
        <taxon>Allomimiviridae</taxon>
        <taxon>Oceanusvirus</taxon>
        <taxon>Oceanusvirus kaneohense</taxon>
    </lineage>
</organism>
<proteinExistence type="predicted"/>
<sequence length="176" mass="19979">MGKSKRSSKANVEELNKIQEMVPTRDLLYDNKEFIKKYIVQIEECLNPDDVDVETEFDGKINDLAVLIRNVLGCIANDEKPPHEIVGAVQSIARNGEDIAIRYKKVDKEESDRLRKVFMEIQFDQPDGSAQLLRDIMSGVFEGDGRGCQCLVKVLKICEKLCDALEDMNNTILKTK</sequence>